<evidence type="ECO:0000256" key="2">
    <source>
        <dbReference type="SAM" id="MobiDB-lite"/>
    </source>
</evidence>
<dbReference type="OrthoDB" id="197892at2759"/>
<feature type="transmembrane region" description="Helical" evidence="3">
    <location>
        <begin position="270"/>
        <end position="293"/>
    </location>
</feature>
<name>A0A9W7A0I7_9STRA</name>
<keyword evidence="3" id="KW-0812">Transmembrane</keyword>
<feature type="transmembrane region" description="Helical" evidence="3">
    <location>
        <begin position="633"/>
        <end position="651"/>
    </location>
</feature>
<dbReference type="GO" id="GO:0005227">
    <property type="term" value="F:calcium-activated cation channel activity"/>
    <property type="evidence" value="ECO:0007669"/>
    <property type="project" value="InterPro"/>
</dbReference>
<feature type="coiled-coil region" evidence="1">
    <location>
        <begin position="140"/>
        <end position="194"/>
    </location>
</feature>
<dbReference type="AlphaFoldDB" id="A0A9W7A0I7"/>
<dbReference type="Pfam" id="PF14703">
    <property type="entry name" value="PHM7_cyt"/>
    <property type="match status" value="1"/>
</dbReference>
<dbReference type="InterPro" id="IPR027815">
    <property type="entry name" value="CSC1/OSCA1-like_cyt"/>
</dbReference>
<feature type="domain" description="CSC1/OSCA1-like cytosolic" evidence="4">
    <location>
        <begin position="405"/>
        <end position="593"/>
    </location>
</feature>
<evidence type="ECO:0000313" key="6">
    <source>
        <dbReference type="Proteomes" id="UP001165082"/>
    </source>
</evidence>
<accession>A0A9W7A0I7</accession>
<dbReference type="InterPro" id="IPR045122">
    <property type="entry name" value="Csc1-like"/>
</dbReference>
<feature type="transmembrane region" description="Helical" evidence="3">
    <location>
        <begin position="702"/>
        <end position="721"/>
    </location>
</feature>
<evidence type="ECO:0000259" key="4">
    <source>
        <dbReference type="Pfam" id="PF14703"/>
    </source>
</evidence>
<keyword evidence="1" id="KW-0175">Coiled coil</keyword>
<evidence type="ECO:0000256" key="1">
    <source>
        <dbReference type="SAM" id="Coils"/>
    </source>
</evidence>
<feature type="transmembrane region" description="Helical" evidence="3">
    <location>
        <begin position="608"/>
        <end position="627"/>
    </location>
</feature>
<organism evidence="5 6">
    <name type="scientific">Triparma retinervis</name>
    <dbReference type="NCBI Taxonomy" id="2557542"/>
    <lineage>
        <taxon>Eukaryota</taxon>
        <taxon>Sar</taxon>
        <taxon>Stramenopiles</taxon>
        <taxon>Ochrophyta</taxon>
        <taxon>Bolidophyceae</taxon>
        <taxon>Parmales</taxon>
        <taxon>Triparmaceae</taxon>
        <taxon>Triparma</taxon>
    </lineage>
</organism>
<reference evidence="5" key="1">
    <citation type="submission" date="2022-07" db="EMBL/GenBank/DDBJ databases">
        <title>Genome analysis of Parmales, a sister group of diatoms, reveals the evolutionary specialization of diatoms from phago-mixotrophs to photoautotrophs.</title>
        <authorList>
            <person name="Ban H."/>
            <person name="Sato S."/>
            <person name="Yoshikawa S."/>
            <person name="Kazumasa Y."/>
            <person name="Nakamura Y."/>
            <person name="Ichinomiya M."/>
            <person name="Saitoh K."/>
            <person name="Sato N."/>
            <person name="Blanc-Mathieu R."/>
            <person name="Endo H."/>
            <person name="Kuwata A."/>
            <person name="Ogata H."/>
        </authorList>
    </citation>
    <scope>NUCLEOTIDE SEQUENCE</scope>
</reference>
<feature type="transmembrane region" description="Helical" evidence="3">
    <location>
        <begin position="367"/>
        <end position="386"/>
    </location>
</feature>
<evidence type="ECO:0000313" key="5">
    <source>
        <dbReference type="EMBL" id="GMH60697.1"/>
    </source>
</evidence>
<evidence type="ECO:0000256" key="3">
    <source>
        <dbReference type="SAM" id="Phobius"/>
    </source>
</evidence>
<dbReference type="GO" id="GO:0005886">
    <property type="term" value="C:plasma membrane"/>
    <property type="evidence" value="ECO:0007669"/>
    <property type="project" value="TreeGrafter"/>
</dbReference>
<dbReference type="PANTHER" id="PTHR13018">
    <property type="entry name" value="PROBABLE MEMBRANE PROTEIN DUF221-RELATED"/>
    <property type="match status" value="1"/>
</dbReference>
<keyword evidence="6" id="KW-1185">Reference proteome</keyword>
<protein>
    <recommendedName>
        <fullName evidence="4">CSC1/OSCA1-like cytosolic domain-containing protein</fullName>
    </recommendedName>
</protein>
<feature type="transmembrane region" description="Helical" evidence="3">
    <location>
        <begin position="671"/>
        <end position="690"/>
    </location>
</feature>
<feature type="transmembrane region" description="Helical" evidence="3">
    <location>
        <begin position="764"/>
        <end position="791"/>
    </location>
</feature>
<feature type="transmembrane region" description="Helical" evidence="3">
    <location>
        <begin position="812"/>
        <end position="833"/>
    </location>
</feature>
<proteinExistence type="predicted"/>
<gene>
    <name evidence="5" type="ORF">TrRE_jg6462</name>
</gene>
<keyword evidence="3" id="KW-1133">Transmembrane helix</keyword>
<dbReference type="Proteomes" id="UP001165082">
    <property type="component" value="Unassembled WGS sequence"/>
</dbReference>
<dbReference type="EMBL" id="BRXZ01001047">
    <property type="protein sequence ID" value="GMH60697.1"/>
    <property type="molecule type" value="Genomic_DNA"/>
</dbReference>
<feature type="non-terminal residue" evidence="5">
    <location>
        <position position="1037"/>
    </location>
</feature>
<sequence length="1037" mass="116402">MANNAPSELDEFLKEADKSITAEELTKRAKSGCEYSTYLQNPSPHHGAFLKANPPPMKKPADDKLKSEEPMYAAVPSAKTNLEMNKKNKQLNENQLKMQKRMSNPSASALSILWKLGDKLDSIQAEVLKLRETPNKPMALIKAKQHLAQLNGELEMLQFEGIDSVVTAELKSGRTEAREERKRLTKLAEETHELIHVLSLDLKNRFVESGPDIKLSWKYFETVTLPNRVLKPGSKDDFRKLEPGEIVGHSEPYGVWDTPVKEIGDFGIGILLYFKMLIGLGSLALLLGLISVYNIDFFKSGSYSDSQSSLSSLSVLKGSAICDDYTAVCLTATCTCTTDMTTSPPTITSTSGTCAFKKDCDFKLENAYVSLAIAGVFLLFNFYMGLSHTIITTEADEAEQTAQDYALMVNDPDPDATDPDEWQTFFNQWGHVSYVTIAFNNGELLSLMAERANVLRSLSFEDVVKSNDKNKKKKTEHEFLKFDHEENGRLFEALSFAQKRGGGLVQNRNRLLQLDERIQKLVTGSKNISKACKVFVVFEKEASQRRCLSQLTVGTIPAMMDTNTSMPTRHIFRGTNVLDVCEAPEPTDVIWENLEVTLRHQLIEQSTTFVVSMAIITFCGYIIYLFHEADSTGGLAAIFISITNSVMPAVLKTINETEEHYTQGSKQTSLLLKLVFLRWMTTGFIVLIVNEASTTLDEKFMGKIWAILLADAITTPILRLLDPMSRIGRNYLAAKAPTQEKMNSYFLGADWFLAERYTDMTKTLFVSLFFVAIFPQGLFVTACAFTVSFWVDKYCLFRLWKQPPAMDGALAIAARFQISLIFLIHCIVTQHFFMGWPFDNVESTSSTSQITLDGGTTATATQYKSVEKSSYNVFDFGEKSWYSDDQTQVVFIYGILNIVTITTFVIWYFGHSFRYGFHKLFFGNYVSVGEAREDEYSFVAGIQTYVPMVSHKNLGLPLLACDLSPFDPSHISFTLPSYESVDLTASSAFRNVGKGRRRLLFSTVKQYKSQKLMDHEIENVEVDMGTIAAWDKANAKA</sequence>
<feature type="region of interest" description="Disordered" evidence="2">
    <location>
        <begin position="44"/>
        <end position="65"/>
    </location>
</feature>
<comment type="caution">
    <text evidence="5">The sequence shown here is derived from an EMBL/GenBank/DDBJ whole genome shotgun (WGS) entry which is preliminary data.</text>
</comment>
<keyword evidence="3" id="KW-0472">Membrane</keyword>
<feature type="transmembrane region" description="Helical" evidence="3">
    <location>
        <begin position="890"/>
        <end position="910"/>
    </location>
</feature>
<dbReference type="PANTHER" id="PTHR13018:SF135">
    <property type="entry name" value="CSC1_OSCA1-LIKE 7TM REGION DOMAIN-CONTAINING PROTEIN"/>
    <property type="match status" value="1"/>
</dbReference>